<keyword evidence="2" id="KW-0732">Signal</keyword>
<dbReference type="PANTHER" id="PTHR11329:SF0">
    <property type="entry name" value="LEUKOCYTE CELL-DERIVED CHEMOTAXIN-2"/>
    <property type="match status" value="1"/>
</dbReference>
<proteinExistence type="inferred from homology"/>
<comment type="similarity">
    <text evidence="5">Belongs to the LECT2/MIM-1 family.</text>
</comment>
<dbReference type="InterPro" id="IPR008663">
    <property type="entry name" value="LECT2"/>
</dbReference>
<keyword evidence="1" id="KW-0479">Metal-binding</keyword>
<evidence type="ECO:0000256" key="2">
    <source>
        <dbReference type="ARBA" id="ARBA00022729"/>
    </source>
</evidence>
<dbReference type="PANTHER" id="PTHR11329">
    <property type="entry name" value="LEUKOCYTE CELL-DERIVED CHEMOTAXIN 2"/>
    <property type="match status" value="1"/>
</dbReference>
<accession>A0A9D3WSU1</accession>
<evidence type="ECO:0000256" key="3">
    <source>
        <dbReference type="ARBA" id="ARBA00022833"/>
    </source>
</evidence>
<evidence type="ECO:0000313" key="6">
    <source>
        <dbReference type="EMBL" id="KAH1166331.1"/>
    </source>
</evidence>
<comment type="caution">
    <text evidence="6">The sequence shown here is derived from an EMBL/GenBank/DDBJ whole genome shotgun (WGS) entry which is preliminary data.</text>
</comment>
<evidence type="ECO:0000313" key="7">
    <source>
        <dbReference type="Proteomes" id="UP000827986"/>
    </source>
</evidence>
<keyword evidence="4" id="KW-1015">Disulfide bond</keyword>
<gene>
    <name evidence="6" type="ORF">KIL84_015503</name>
</gene>
<reference evidence="6" key="1">
    <citation type="submission" date="2021-09" db="EMBL/GenBank/DDBJ databases">
        <title>The genome of Mauremys mutica provides insights into the evolution of semi-aquatic lifestyle.</title>
        <authorList>
            <person name="Gong S."/>
            <person name="Gao Y."/>
        </authorList>
    </citation>
    <scope>NUCLEOTIDE SEQUENCE</scope>
    <source>
        <strain evidence="6">MM-2020</strain>
        <tissue evidence="6">Muscle</tissue>
    </source>
</reference>
<dbReference type="AlphaFoldDB" id="A0A9D3WSU1"/>
<dbReference type="Proteomes" id="UP000827986">
    <property type="component" value="Unassembled WGS sequence"/>
</dbReference>
<name>A0A9D3WSU1_9SAUR</name>
<organism evidence="6 7">
    <name type="scientific">Mauremys mutica</name>
    <name type="common">yellowpond turtle</name>
    <dbReference type="NCBI Taxonomy" id="74926"/>
    <lineage>
        <taxon>Eukaryota</taxon>
        <taxon>Metazoa</taxon>
        <taxon>Chordata</taxon>
        <taxon>Craniata</taxon>
        <taxon>Vertebrata</taxon>
        <taxon>Euteleostomi</taxon>
        <taxon>Archelosauria</taxon>
        <taxon>Testudinata</taxon>
        <taxon>Testudines</taxon>
        <taxon>Cryptodira</taxon>
        <taxon>Durocryptodira</taxon>
        <taxon>Testudinoidea</taxon>
        <taxon>Geoemydidae</taxon>
        <taxon>Geoemydinae</taxon>
        <taxon>Mauremys</taxon>
    </lineage>
</organism>
<evidence type="ECO:0000256" key="4">
    <source>
        <dbReference type="ARBA" id="ARBA00023157"/>
    </source>
</evidence>
<dbReference type="EMBL" id="JAHDVG010000487">
    <property type="protein sequence ID" value="KAH1166331.1"/>
    <property type="molecule type" value="Genomic_DNA"/>
</dbReference>
<evidence type="ECO:0000256" key="5">
    <source>
        <dbReference type="ARBA" id="ARBA00024361"/>
    </source>
</evidence>
<sequence>MEEEMFRFVSELLSFNLLQDHGDRYVLGILGTKYGAVTDMAVDIIKLEGFCIHMFYIKPVRYSGQINKGQKIGVMLPMQRVYPDPSLETTTLVNQMKMLIIRTIIVAPLISSVGAGPWGQICAGNPSIKVRGCDRHGCDYYGAP</sequence>
<dbReference type="InterPro" id="IPR011055">
    <property type="entry name" value="Dup_hybrid_motif"/>
</dbReference>
<feature type="non-terminal residue" evidence="6">
    <location>
        <position position="1"/>
    </location>
</feature>
<protein>
    <submittedName>
        <fullName evidence="6">Uncharacterized protein</fullName>
    </submittedName>
</protein>
<dbReference type="GO" id="GO:0046872">
    <property type="term" value="F:metal ion binding"/>
    <property type="evidence" value="ECO:0007669"/>
    <property type="project" value="UniProtKB-KW"/>
</dbReference>
<keyword evidence="7" id="KW-1185">Reference proteome</keyword>
<dbReference type="Gene3D" id="2.70.70.10">
    <property type="entry name" value="Glucose Permease (Domain IIA)"/>
    <property type="match status" value="1"/>
</dbReference>
<keyword evidence="3" id="KW-0862">Zinc</keyword>
<evidence type="ECO:0000256" key="1">
    <source>
        <dbReference type="ARBA" id="ARBA00022723"/>
    </source>
</evidence>